<evidence type="ECO:0000313" key="5">
    <source>
        <dbReference type="Proteomes" id="UP001314229"/>
    </source>
</evidence>
<dbReference type="Pfam" id="PF02944">
    <property type="entry name" value="BESS"/>
    <property type="match status" value="1"/>
</dbReference>
<gene>
    <name evidence="4" type="ORF">FSCOSCO3_A003733</name>
</gene>
<feature type="region of interest" description="Disordered" evidence="2">
    <location>
        <begin position="38"/>
        <end position="90"/>
    </location>
</feature>
<comment type="caution">
    <text evidence="4">The sequence shown here is derived from an EMBL/GenBank/DDBJ whole genome shotgun (WGS) entry which is preliminary data.</text>
</comment>
<dbReference type="GO" id="GO:0005667">
    <property type="term" value="C:transcription regulator complex"/>
    <property type="evidence" value="ECO:0007669"/>
    <property type="project" value="TreeGrafter"/>
</dbReference>
<keyword evidence="5" id="KW-1185">Reference proteome</keyword>
<dbReference type="GO" id="GO:0006357">
    <property type="term" value="P:regulation of transcription by RNA polymerase II"/>
    <property type="evidence" value="ECO:0007669"/>
    <property type="project" value="TreeGrafter"/>
</dbReference>
<dbReference type="PANTHER" id="PTHR12243:SF48">
    <property type="entry name" value="MADF DOMAIN-CONTAINING PROTEIN"/>
    <property type="match status" value="1"/>
</dbReference>
<keyword evidence="1" id="KW-0539">Nucleus</keyword>
<dbReference type="Pfam" id="PF10545">
    <property type="entry name" value="MADF_DNA_bdg"/>
    <property type="match status" value="1"/>
</dbReference>
<proteinExistence type="predicted"/>
<organism evidence="4 5">
    <name type="scientific">Scomber scombrus</name>
    <name type="common">Atlantic mackerel</name>
    <name type="synonym">Scomber vernalis</name>
    <dbReference type="NCBI Taxonomy" id="13677"/>
    <lineage>
        <taxon>Eukaryota</taxon>
        <taxon>Metazoa</taxon>
        <taxon>Chordata</taxon>
        <taxon>Craniata</taxon>
        <taxon>Vertebrata</taxon>
        <taxon>Euteleostomi</taxon>
        <taxon>Actinopterygii</taxon>
        <taxon>Neopterygii</taxon>
        <taxon>Teleostei</taxon>
        <taxon>Neoteleostei</taxon>
        <taxon>Acanthomorphata</taxon>
        <taxon>Pelagiaria</taxon>
        <taxon>Scombriformes</taxon>
        <taxon>Scombridae</taxon>
        <taxon>Scomber</taxon>
    </lineage>
</organism>
<evidence type="ECO:0000256" key="2">
    <source>
        <dbReference type="SAM" id="MobiDB-lite"/>
    </source>
</evidence>
<dbReference type="InterPro" id="IPR006578">
    <property type="entry name" value="MADF-dom"/>
</dbReference>
<dbReference type="PROSITE" id="PS51031">
    <property type="entry name" value="BESS"/>
    <property type="match status" value="1"/>
</dbReference>
<feature type="compositionally biased region" description="Low complexity" evidence="2">
    <location>
        <begin position="53"/>
        <end position="74"/>
    </location>
</feature>
<dbReference type="InterPro" id="IPR004210">
    <property type="entry name" value="BESS_motif"/>
</dbReference>
<comment type="subcellular location">
    <subcellularLocation>
        <location evidence="1">Nucleus</location>
    </subcellularLocation>
</comment>
<dbReference type="GO" id="GO:0003677">
    <property type="term" value="F:DNA binding"/>
    <property type="evidence" value="ECO:0007669"/>
    <property type="project" value="InterPro"/>
</dbReference>
<sequence length="156" mass="17155">MEEKLIVAVTLHPALYDTSCPLYRDTYKKEQAWHRVSEVAGLPAQADSDSEPESAAAPPDDAPAVSPSAVPAAAKGRKRARKRAVEEDSSRGQIEALLLETLRNRPPPPSEDLLFLKSLAPSLERLSPQRKAYVKFQMHKLVYEAGTVVLNLEPAE</sequence>
<name>A0AAV1PP51_SCOSC</name>
<evidence type="ECO:0000256" key="1">
    <source>
        <dbReference type="PROSITE-ProRule" id="PRU00371"/>
    </source>
</evidence>
<dbReference type="EMBL" id="CAWUFR010000235">
    <property type="protein sequence ID" value="CAK6973686.1"/>
    <property type="molecule type" value="Genomic_DNA"/>
</dbReference>
<feature type="domain" description="BESS" evidence="3">
    <location>
        <begin position="109"/>
        <end position="148"/>
    </location>
</feature>
<dbReference type="Proteomes" id="UP001314229">
    <property type="component" value="Unassembled WGS sequence"/>
</dbReference>
<dbReference type="PANTHER" id="PTHR12243">
    <property type="entry name" value="MADF DOMAIN TRANSCRIPTION FACTOR"/>
    <property type="match status" value="1"/>
</dbReference>
<evidence type="ECO:0000259" key="3">
    <source>
        <dbReference type="PROSITE" id="PS51031"/>
    </source>
</evidence>
<dbReference type="AlphaFoldDB" id="A0AAV1PP51"/>
<dbReference type="GO" id="GO:0005634">
    <property type="term" value="C:nucleus"/>
    <property type="evidence" value="ECO:0007669"/>
    <property type="project" value="UniProtKB-SubCell"/>
</dbReference>
<evidence type="ECO:0000313" key="4">
    <source>
        <dbReference type="EMBL" id="CAK6973686.1"/>
    </source>
</evidence>
<accession>A0AAV1PP51</accession>
<protein>
    <submittedName>
        <fullName evidence="4">Transcription factor Adf-1-like</fullName>
    </submittedName>
</protein>
<dbReference type="InterPro" id="IPR039353">
    <property type="entry name" value="TF_Adf1"/>
</dbReference>
<reference evidence="4 5" key="1">
    <citation type="submission" date="2024-01" db="EMBL/GenBank/DDBJ databases">
        <authorList>
            <person name="Alioto T."/>
            <person name="Alioto T."/>
            <person name="Gomez Garrido J."/>
        </authorList>
    </citation>
    <scope>NUCLEOTIDE SEQUENCE [LARGE SCALE GENOMIC DNA]</scope>
</reference>